<dbReference type="InterPro" id="IPR008914">
    <property type="entry name" value="PEBP"/>
</dbReference>
<reference evidence="2 3" key="1">
    <citation type="submission" date="2017-12" db="EMBL/GenBank/DDBJ databases">
        <title>Phylogenetic diversity of female urinary microbiome.</title>
        <authorList>
            <person name="Thomas-White K."/>
            <person name="Wolfe A.J."/>
        </authorList>
    </citation>
    <scope>NUCLEOTIDE SEQUENCE [LARGE SCALE GENOMIC DNA]</scope>
    <source>
        <strain evidence="2 3">UMB0402</strain>
    </source>
</reference>
<name>A0A2I1IKX6_9ACTO</name>
<evidence type="ECO:0000313" key="2">
    <source>
        <dbReference type="EMBL" id="PKY71774.1"/>
    </source>
</evidence>
<keyword evidence="3" id="KW-1185">Reference proteome</keyword>
<dbReference type="Gene3D" id="3.90.280.10">
    <property type="entry name" value="PEBP-like"/>
    <property type="match status" value="1"/>
</dbReference>
<dbReference type="PANTHER" id="PTHR30289:SF1">
    <property type="entry name" value="PEBP (PHOSPHATIDYLETHANOLAMINE-BINDING PROTEIN) FAMILY PROTEIN"/>
    <property type="match status" value="1"/>
</dbReference>
<organism evidence="2 3">
    <name type="scientific">Winkia neuii</name>
    <dbReference type="NCBI Taxonomy" id="33007"/>
    <lineage>
        <taxon>Bacteria</taxon>
        <taxon>Bacillati</taxon>
        <taxon>Actinomycetota</taxon>
        <taxon>Actinomycetes</taxon>
        <taxon>Actinomycetales</taxon>
        <taxon>Actinomycetaceae</taxon>
        <taxon>Winkia</taxon>
    </lineage>
</organism>
<dbReference type="CDD" id="cd00865">
    <property type="entry name" value="PEBP_bact_arch"/>
    <property type="match status" value="1"/>
</dbReference>
<sequence>MDLTRPQAPDPYKLMPKAASFTLTSADLKEGEPMASAQCAEGGNTSPQLAWEGFPQGTESFLVTCFDPDAPTPSGFWHWVITDIPAATTELEAGVGASDLHLDGPAMHLRNDAGEHCYYGPLPPKGDGPHRYYFVVTALDTPSLELDEDATPTSAVFTANSHTLARAVLMATHETK</sequence>
<comment type="caution">
    <text evidence="2">The sequence shown here is derived from an EMBL/GenBank/DDBJ whole genome shotgun (WGS) entry which is preliminary data.</text>
</comment>
<dbReference type="Proteomes" id="UP000235122">
    <property type="component" value="Unassembled WGS sequence"/>
</dbReference>
<dbReference type="Pfam" id="PF01161">
    <property type="entry name" value="PBP"/>
    <property type="match status" value="1"/>
</dbReference>
<dbReference type="PANTHER" id="PTHR30289">
    <property type="entry name" value="UNCHARACTERIZED PROTEIN YBCL-RELATED"/>
    <property type="match status" value="1"/>
</dbReference>
<protein>
    <submittedName>
        <fullName evidence="2">YbhB/YbcL family Raf kinase inhibitor-like protein</fullName>
    </submittedName>
</protein>
<evidence type="ECO:0000313" key="3">
    <source>
        <dbReference type="Proteomes" id="UP000235122"/>
    </source>
</evidence>
<dbReference type="STRING" id="33007.HMPREF3198_01692"/>
<dbReference type="InterPro" id="IPR036610">
    <property type="entry name" value="PEBP-like_sf"/>
</dbReference>
<dbReference type="EMBL" id="PKKO01000005">
    <property type="protein sequence ID" value="PKY71774.1"/>
    <property type="molecule type" value="Genomic_DNA"/>
</dbReference>
<dbReference type="AlphaFoldDB" id="A0A2I1IKX6"/>
<gene>
    <name evidence="2" type="ORF">CYJ19_08605</name>
</gene>
<accession>A0A2I1IKX6</accession>
<dbReference type="InterPro" id="IPR005247">
    <property type="entry name" value="YbhB_YbcL/LppC-like"/>
</dbReference>
<evidence type="ECO:0000256" key="1">
    <source>
        <dbReference type="ARBA" id="ARBA00007120"/>
    </source>
</evidence>
<dbReference type="GeneID" id="35866296"/>
<dbReference type="RefSeq" id="WP_024332365.1">
    <property type="nucleotide sequence ID" value="NZ_JASOXK010000009.1"/>
</dbReference>
<comment type="similarity">
    <text evidence="1">Belongs to the UPF0098 family.</text>
</comment>
<dbReference type="NCBIfam" id="TIGR00481">
    <property type="entry name" value="YbhB/YbcL family Raf kinase inhibitor-like protein"/>
    <property type="match status" value="1"/>
</dbReference>
<dbReference type="SUPFAM" id="SSF49777">
    <property type="entry name" value="PEBP-like"/>
    <property type="match status" value="1"/>
</dbReference>
<proteinExistence type="inferred from homology"/>